<keyword evidence="1" id="KW-0479">Metal-binding</keyword>
<comment type="caution">
    <text evidence="6">The sequence shown here is derived from an EMBL/GenBank/DDBJ whole genome shotgun (WGS) entry which is preliminary data.</text>
</comment>
<dbReference type="Pfam" id="PF02892">
    <property type="entry name" value="zf-BED"/>
    <property type="match status" value="2"/>
</dbReference>
<dbReference type="Proteomes" id="UP001231518">
    <property type="component" value="Chromosome 31"/>
</dbReference>
<evidence type="ECO:0000256" key="3">
    <source>
        <dbReference type="ARBA" id="ARBA00022833"/>
    </source>
</evidence>
<keyword evidence="2 4" id="KW-0863">Zinc-finger</keyword>
<reference evidence="6" key="1">
    <citation type="submission" date="2023-03" db="EMBL/GenBank/DDBJ databases">
        <title>Chromosome-level genomes of two armyworms, Mythimna separata and Mythimna loreyi, provide insights into the biosynthesis and reception of sex pheromones.</title>
        <authorList>
            <person name="Zhao H."/>
        </authorList>
    </citation>
    <scope>NUCLEOTIDE SEQUENCE</scope>
    <source>
        <strain evidence="6">BeijingLab</strain>
        <tissue evidence="6">Pupa</tissue>
    </source>
</reference>
<dbReference type="InterPro" id="IPR036236">
    <property type="entry name" value="Znf_C2H2_sf"/>
</dbReference>
<keyword evidence="7" id="KW-1185">Reference proteome</keyword>
<dbReference type="GO" id="GO:0003677">
    <property type="term" value="F:DNA binding"/>
    <property type="evidence" value="ECO:0007669"/>
    <property type="project" value="InterPro"/>
</dbReference>
<feature type="domain" description="BED-type" evidence="5">
    <location>
        <begin position="78"/>
        <end position="123"/>
    </location>
</feature>
<evidence type="ECO:0000313" key="6">
    <source>
        <dbReference type="EMBL" id="KAJ8704135.1"/>
    </source>
</evidence>
<organism evidence="6 7">
    <name type="scientific">Mythimna separata</name>
    <name type="common">Oriental armyworm</name>
    <name type="synonym">Pseudaletia separata</name>
    <dbReference type="NCBI Taxonomy" id="271217"/>
    <lineage>
        <taxon>Eukaryota</taxon>
        <taxon>Metazoa</taxon>
        <taxon>Ecdysozoa</taxon>
        <taxon>Arthropoda</taxon>
        <taxon>Hexapoda</taxon>
        <taxon>Insecta</taxon>
        <taxon>Pterygota</taxon>
        <taxon>Neoptera</taxon>
        <taxon>Endopterygota</taxon>
        <taxon>Lepidoptera</taxon>
        <taxon>Glossata</taxon>
        <taxon>Ditrysia</taxon>
        <taxon>Noctuoidea</taxon>
        <taxon>Noctuidae</taxon>
        <taxon>Noctuinae</taxon>
        <taxon>Hadenini</taxon>
        <taxon>Mythimna</taxon>
    </lineage>
</organism>
<evidence type="ECO:0000313" key="7">
    <source>
        <dbReference type="Proteomes" id="UP001231518"/>
    </source>
</evidence>
<dbReference type="SMART" id="SM00614">
    <property type="entry name" value="ZnF_BED"/>
    <property type="match status" value="2"/>
</dbReference>
<evidence type="ECO:0000256" key="1">
    <source>
        <dbReference type="ARBA" id="ARBA00022723"/>
    </source>
</evidence>
<dbReference type="InterPro" id="IPR003656">
    <property type="entry name" value="Znf_BED"/>
</dbReference>
<dbReference type="AlphaFoldDB" id="A0AAD7Y6R9"/>
<gene>
    <name evidence="6" type="ORF">PYW07_013429</name>
</gene>
<accession>A0AAD7Y6R9</accession>
<dbReference type="EMBL" id="JARGEI010000032">
    <property type="protein sequence ID" value="KAJ8704135.1"/>
    <property type="molecule type" value="Genomic_DNA"/>
</dbReference>
<protein>
    <recommendedName>
        <fullName evidence="5">BED-type domain-containing protein</fullName>
    </recommendedName>
</protein>
<sequence>MRQFNELLWKYFVPSENRIAECKQCDKELSYKSTTHNLVMHLKTKHLESYFEFNISNQKLRGGKAQRSNLPKVSNFLIWNYFKENPDKVADCRLCEKKLSYKTTIHNLKQHLKVRHSDSYKEFAEQADVVADSPEDHYSSESAKQVFGPFSRRKTNISVLQPATLASKSIITKLLRVT</sequence>
<dbReference type="PROSITE" id="PS50808">
    <property type="entry name" value="ZF_BED"/>
    <property type="match status" value="2"/>
</dbReference>
<dbReference type="SUPFAM" id="SSF57667">
    <property type="entry name" value="beta-beta-alpha zinc fingers"/>
    <property type="match status" value="2"/>
</dbReference>
<evidence type="ECO:0000259" key="5">
    <source>
        <dbReference type="PROSITE" id="PS50808"/>
    </source>
</evidence>
<dbReference type="GO" id="GO:0008270">
    <property type="term" value="F:zinc ion binding"/>
    <property type="evidence" value="ECO:0007669"/>
    <property type="project" value="UniProtKB-KW"/>
</dbReference>
<name>A0AAD7Y6R9_MYTSE</name>
<proteinExistence type="predicted"/>
<keyword evidence="3" id="KW-0862">Zinc</keyword>
<evidence type="ECO:0000256" key="4">
    <source>
        <dbReference type="PROSITE-ProRule" id="PRU00027"/>
    </source>
</evidence>
<feature type="domain" description="BED-type" evidence="5">
    <location>
        <begin position="3"/>
        <end position="53"/>
    </location>
</feature>
<evidence type="ECO:0000256" key="2">
    <source>
        <dbReference type="ARBA" id="ARBA00022771"/>
    </source>
</evidence>